<evidence type="ECO:0000256" key="2">
    <source>
        <dbReference type="ARBA" id="ARBA00022679"/>
    </source>
</evidence>
<dbReference type="Gene3D" id="3.40.1280.10">
    <property type="match status" value="1"/>
</dbReference>
<dbReference type="GO" id="GO:0006396">
    <property type="term" value="P:RNA processing"/>
    <property type="evidence" value="ECO:0007669"/>
    <property type="project" value="InterPro"/>
</dbReference>
<proteinExistence type="predicted"/>
<keyword evidence="2 4" id="KW-0808">Transferase</keyword>
<comment type="caution">
    <text evidence="4">The sequence shown here is derived from an EMBL/GenBank/DDBJ whole genome shotgun (WGS) entry which is preliminary data.</text>
</comment>
<dbReference type="SUPFAM" id="SSF75217">
    <property type="entry name" value="alpha/beta knot"/>
    <property type="match status" value="1"/>
</dbReference>
<dbReference type="PANTHER" id="PTHR46429">
    <property type="entry name" value="23S RRNA (GUANOSINE-2'-O-)-METHYLTRANSFERASE RLMB"/>
    <property type="match status" value="1"/>
</dbReference>
<protein>
    <submittedName>
        <fullName evidence="4">tRNA/rRNA methyltransferase SpoU</fullName>
    </submittedName>
</protein>
<dbReference type="CDD" id="cd18082">
    <property type="entry name" value="SpoU-like_family"/>
    <property type="match status" value="1"/>
</dbReference>
<evidence type="ECO:0000259" key="3">
    <source>
        <dbReference type="Pfam" id="PF00588"/>
    </source>
</evidence>
<dbReference type="OrthoDB" id="9795352at2"/>
<dbReference type="RefSeq" id="WP_008991397.1">
    <property type="nucleotide sequence ID" value="NZ_AMSG01000008.1"/>
</dbReference>
<dbReference type="InterPro" id="IPR004441">
    <property type="entry name" value="rRNA_MeTrfase_TrmH"/>
</dbReference>
<dbReference type="InterPro" id="IPR001537">
    <property type="entry name" value="SpoU_MeTrfase"/>
</dbReference>
<reference evidence="4 5" key="1">
    <citation type="journal article" date="2012" name="J. Bacteriol.">
        <title>Genome Sequence of Galbibacter marinum Type Strain ck-I2-15.</title>
        <authorList>
            <person name="Lai Q."/>
            <person name="Li C."/>
            <person name="Shao Z."/>
        </authorList>
    </citation>
    <scope>NUCLEOTIDE SEQUENCE [LARGE SCALE GENOMIC DNA]</scope>
    <source>
        <strain evidence="5">ck-I2-15</strain>
    </source>
</reference>
<dbReference type="GO" id="GO:0003723">
    <property type="term" value="F:RNA binding"/>
    <property type="evidence" value="ECO:0007669"/>
    <property type="project" value="InterPro"/>
</dbReference>
<dbReference type="EMBL" id="AMSG01000008">
    <property type="protein sequence ID" value="EKF55335.1"/>
    <property type="molecule type" value="Genomic_DNA"/>
</dbReference>
<dbReference type="STRING" id="555500.I215_07711"/>
<feature type="domain" description="tRNA/rRNA methyltransferase SpoU type" evidence="3">
    <location>
        <begin position="20"/>
        <end position="162"/>
    </location>
</feature>
<sequence>MIQHQLEHNNTGFTQKQHPIILICDQLTGAANIGSIFRLADGFGIQKIYFLGPEVEINRRIEKTSRSTHKFIDYEFVDHMDQIDFEQDHKKRNCIALEITDTSKPIQNLTLQTDLPTYLIIGNENYGISQRLLNLVDQSYHIYMYGKNSSMNIAQATGIALYEITNLYVTV</sequence>
<evidence type="ECO:0000256" key="1">
    <source>
        <dbReference type="ARBA" id="ARBA00022603"/>
    </source>
</evidence>
<evidence type="ECO:0000313" key="4">
    <source>
        <dbReference type="EMBL" id="EKF55335.1"/>
    </source>
</evidence>
<dbReference type="AlphaFoldDB" id="K2PS30"/>
<dbReference type="GO" id="GO:0008173">
    <property type="term" value="F:RNA methyltransferase activity"/>
    <property type="evidence" value="ECO:0007669"/>
    <property type="project" value="InterPro"/>
</dbReference>
<name>K2PS30_9FLAO</name>
<dbReference type="GO" id="GO:0005829">
    <property type="term" value="C:cytosol"/>
    <property type="evidence" value="ECO:0007669"/>
    <property type="project" value="TreeGrafter"/>
</dbReference>
<dbReference type="Pfam" id="PF00588">
    <property type="entry name" value="SpoU_methylase"/>
    <property type="match status" value="1"/>
</dbReference>
<accession>K2PS30</accession>
<dbReference type="InterPro" id="IPR029028">
    <property type="entry name" value="Alpha/beta_knot_MTases"/>
</dbReference>
<dbReference type="eggNOG" id="COG0566">
    <property type="taxonomic scope" value="Bacteria"/>
</dbReference>
<keyword evidence="5" id="KW-1185">Reference proteome</keyword>
<gene>
    <name evidence="4" type="ORF">I215_07711</name>
</gene>
<dbReference type="PANTHER" id="PTHR46429:SF1">
    <property type="entry name" value="23S RRNA (GUANOSINE-2'-O-)-METHYLTRANSFERASE RLMB"/>
    <property type="match status" value="1"/>
</dbReference>
<keyword evidence="1 4" id="KW-0489">Methyltransferase</keyword>
<evidence type="ECO:0000313" key="5">
    <source>
        <dbReference type="Proteomes" id="UP000007364"/>
    </source>
</evidence>
<dbReference type="InterPro" id="IPR029026">
    <property type="entry name" value="tRNA_m1G_MTases_N"/>
</dbReference>
<organism evidence="4 5">
    <name type="scientific">Galbibacter marinus</name>
    <dbReference type="NCBI Taxonomy" id="555500"/>
    <lineage>
        <taxon>Bacteria</taxon>
        <taxon>Pseudomonadati</taxon>
        <taxon>Bacteroidota</taxon>
        <taxon>Flavobacteriia</taxon>
        <taxon>Flavobacteriales</taxon>
        <taxon>Flavobacteriaceae</taxon>
        <taxon>Galbibacter</taxon>
    </lineage>
</organism>
<dbReference type="GO" id="GO:0032259">
    <property type="term" value="P:methylation"/>
    <property type="evidence" value="ECO:0007669"/>
    <property type="project" value="UniProtKB-KW"/>
</dbReference>
<dbReference type="Proteomes" id="UP000007364">
    <property type="component" value="Unassembled WGS sequence"/>
</dbReference>